<sequence>MKNKIYLAILIIIFSQKILGQIDIDDSFKENYFDTLIQQESYSKKLLIDTSFWKEQYVQKPGFWSYKSDPLGLHMDIFFIQKKDEIDGEKVKKSSSSIEYFESIIGTSFKKLFISTDYEVSKLFEEDREMTYNFNDNSLILHHIMKNGMATKNLYLFH</sequence>
<dbReference type="RefSeq" id="WP_116880061.1">
    <property type="nucleotide sequence ID" value="NZ_QURB01000002.1"/>
</dbReference>
<evidence type="ECO:0000313" key="1">
    <source>
        <dbReference type="EMBL" id="RFC55082.1"/>
    </source>
</evidence>
<reference evidence="1 2" key="1">
    <citation type="submission" date="2018-08" db="EMBL/GenBank/DDBJ databases">
        <title>The draft genome squence of Brumimicrobium sp. N62.</title>
        <authorList>
            <person name="Du Z.-J."/>
            <person name="Luo H.-R."/>
        </authorList>
    </citation>
    <scope>NUCLEOTIDE SEQUENCE [LARGE SCALE GENOMIC DNA]</scope>
    <source>
        <strain evidence="1 2">N62</strain>
    </source>
</reference>
<evidence type="ECO:0000313" key="2">
    <source>
        <dbReference type="Proteomes" id="UP000257127"/>
    </source>
</evidence>
<dbReference type="OrthoDB" id="9859988at2"/>
<gene>
    <name evidence="1" type="ORF">DXU93_04480</name>
</gene>
<organism evidence="1 2">
    <name type="scientific">Brumimicrobium aurantiacum</name>
    <dbReference type="NCBI Taxonomy" id="1737063"/>
    <lineage>
        <taxon>Bacteria</taxon>
        <taxon>Pseudomonadati</taxon>
        <taxon>Bacteroidota</taxon>
        <taxon>Flavobacteriia</taxon>
        <taxon>Flavobacteriales</taxon>
        <taxon>Crocinitomicaceae</taxon>
        <taxon>Brumimicrobium</taxon>
    </lineage>
</organism>
<keyword evidence="2" id="KW-1185">Reference proteome</keyword>
<dbReference type="Proteomes" id="UP000257127">
    <property type="component" value="Unassembled WGS sequence"/>
</dbReference>
<name>A0A3E1EZT2_9FLAO</name>
<comment type="caution">
    <text evidence="1">The sequence shown here is derived from an EMBL/GenBank/DDBJ whole genome shotgun (WGS) entry which is preliminary data.</text>
</comment>
<protein>
    <submittedName>
        <fullName evidence="1">Uncharacterized protein</fullName>
    </submittedName>
</protein>
<dbReference type="AlphaFoldDB" id="A0A3E1EZT2"/>
<proteinExistence type="predicted"/>
<accession>A0A3E1EZT2</accession>
<dbReference type="EMBL" id="QURB01000002">
    <property type="protein sequence ID" value="RFC55082.1"/>
    <property type="molecule type" value="Genomic_DNA"/>
</dbReference>